<proteinExistence type="predicted"/>
<dbReference type="AlphaFoldDB" id="A0A5J4VB10"/>
<evidence type="ECO:0000313" key="4">
    <source>
        <dbReference type="EMBL" id="KAA6379746.1"/>
    </source>
</evidence>
<dbReference type="Gene3D" id="2.130.10.10">
    <property type="entry name" value="YVTN repeat-like/Quinoprotein amine dehydrogenase"/>
    <property type="match status" value="1"/>
</dbReference>
<feature type="compositionally biased region" description="Polar residues" evidence="2">
    <location>
        <begin position="265"/>
        <end position="278"/>
    </location>
</feature>
<dbReference type="PROSITE" id="PS50181">
    <property type="entry name" value="FBOX"/>
    <property type="match status" value="1"/>
</dbReference>
<dbReference type="Pfam" id="PF12937">
    <property type="entry name" value="F-box-like"/>
    <property type="match status" value="1"/>
</dbReference>
<evidence type="ECO:0000259" key="3">
    <source>
        <dbReference type="PROSITE" id="PS50181"/>
    </source>
</evidence>
<keyword evidence="1" id="KW-0175">Coiled coil</keyword>
<evidence type="ECO:0000256" key="1">
    <source>
        <dbReference type="SAM" id="Coils"/>
    </source>
</evidence>
<dbReference type="InterPro" id="IPR001810">
    <property type="entry name" value="F-box_dom"/>
</dbReference>
<gene>
    <name evidence="4" type="ORF">EZS28_024726</name>
</gene>
<comment type="caution">
    <text evidence="4">The sequence shown here is derived from an EMBL/GenBank/DDBJ whole genome shotgun (WGS) entry which is preliminary data.</text>
</comment>
<dbReference type="InterPro" id="IPR036047">
    <property type="entry name" value="F-box-like_dom_sf"/>
</dbReference>
<dbReference type="SUPFAM" id="SSF50978">
    <property type="entry name" value="WD40 repeat-like"/>
    <property type="match status" value="1"/>
</dbReference>
<feature type="region of interest" description="Disordered" evidence="2">
    <location>
        <begin position="296"/>
        <end position="320"/>
    </location>
</feature>
<evidence type="ECO:0000313" key="5">
    <source>
        <dbReference type="Proteomes" id="UP000324800"/>
    </source>
</evidence>
<accession>A0A5J4VB10</accession>
<dbReference type="SUPFAM" id="SSF81383">
    <property type="entry name" value="F-box domain"/>
    <property type="match status" value="1"/>
</dbReference>
<dbReference type="Proteomes" id="UP000324800">
    <property type="component" value="Unassembled WGS sequence"/>
</dbReference>
<feature type="non-terminal residue" evidence="4">
    <location>
        <position position="420"/>
    </location>
</feature>
<evidence type="ECO:0000256" key="2">
    <source>
        <dbReference type="SAM" id="MobiDB-lite"/>
    </source>
</evidence>
<feature type="coiled-coil region" evidence="1">
    <location>
        <begin position="119"/>
        <end position="146"/>
    </location>
</feature>
<protein>
    <recommendedName>
        <fullName evidence="3">F-box domain-containing protein</fullName>
    </recommendedName>
</protein>
<feature type="domain" description="F-box" evidence="3">
    <location>
        <begin position="1"/>
        <end position="35"/>
    </location>
</feature>
<dbReference type="InterPro" id="IPR015943">
    <property type="entry name" value="WD40/YVTN_repeat-like_dom_sf"/>
</dbReference>
<feature type="compositionally biased region" description="Basic and acidic residues" evidence="2">
    <location>
        <begin position="309"/>
        <end position="320"/>
    </location>
</feature>
<feature type="compositionally biased region" description="Polar residues" evidence="2">
    <location>
        <begin position="296"/>
        <end position="308"/>
    </location>
</feature>
<organism evidence="4 5">
    <name type="scientific">Streblomastix strix</name>
    <dbReference type="NCBI Taxonomy" id="222440"/>
    <lineage>
        <taxon>Eukaryota</taxon>
        <taxon>Metamonada</taxon>
        <taxon>Preaxostyla</taxon>
        <taxon>Oxymonadida</taxon>
        <taxon>Streblomastigidae</taxon>
        <taxon>Streblomastix</taxon>
    </lineage>
</organism>
<dbReference type="InterPro" id="IPR036322">
    <property type="entry name" value="WD40_repeat_dom_sf"/>
</dbReference>
<sequence>MDILPPELLFQIFLSSEPRDVVKSFALVCEQWYEISVIFISTQRLSDIVALQRRWREGLCTVNKINANTDGVRAIQVQEHLIIGVGLSGVIKIWHTSTGKKLRAFASPFLFDVPPPISFESIDDERRQLRNRRDQEQKKRQIRENEDWRDLNGYTTQSGFIHKQRNRINSHSNNNHLYPPQINISNAQQGSLFTLQFDQNRIITGGEQGRLGIYSQDPLLFDFDLCSLQAPQHTIYSHSPSLSQTPEYYKSNSPYQQQLDEKGSNMDNQYGLSTPKASYSQNIASSRSLINQIDTEQSINSVSPQSNSQDKERSSDQIEDKQILFGQSVQESLKAQRLKRKEKQKKQQMYHLSSEIDNSGEITKLKRWQIPTVSIQTPHSQINSLSFVDDTLLTGGTGDNNSIIIWDIRRRAEEYEYENE</sequence>
<dbReference type="EMBL" id="SNRW01008297">
    <property type="protein sequence ID" value="KAA6379746.1"/>
    <property type="molecule type" value="Genomic_DNA"/>
</dbReference>
<name>A0A5J4VB10_9EUKA</name>
<feature type="region of interest" description="Disordered" evidence="2">
    <location>
        <begin position="257"/>
        <end position="278"/>
    </location>
</feature>
<reference evidence="4 5" key="1">
    <citation type="submission" date="2019-03" db="EMBL/GenBank/DDBJ databases">
        <title>Single cell metagenomics reveals metabolic interactions within the superorganism composed of flagellate Streblomastix strix and complex community of Bacteroidetes bacteria on its surface.</title>
        <authorList>
            <person name="Treitli S.C."/>
            <person name="Kolisko M."/>
            <person name="Husnik F."/>
            <person name="Keeling P."/>
            <person name="Hampl V."/>
        </authorList>
    </citation>
    <scope>NUCLEOTIDE SEQUENCE [LARGE SCALE GENOMIC DNA]</scope>
    <source>
        <strain evidence="4">ST1C</strain>
    </source>
</reference>